<name>A0ABU7VMB8_9BACL</name>
<sequence>MANKEILGLEIEVDSGEIDETEKKLSKLDKLLEQTQKRAAILGKTKIGPKISLDDRFSSAAEKVTRTLSQIQRTKVSPIVRLGDQVSTAAAKIQASLIAMSMRRWRVSVAGVDWDEVVGGSFSEWMGSEGKATMKQISSTISTALGSGLKDAMMGALGLAEPSKEMLPRRRVDFAEEDRNLLQEKNGSPYAEAGRKAGEQFFQAFLGTFDPNQVTDTLNKIQSKNKTEDDKASKWSEKASEFGEQLVMAVIVELLMKFGEKLISKGRLKGNLTPALPTTVTTTPKVTPGGAGLEVPESLPPRSFTHRNWLTRLIYNVENIGKIALPIAFSAGVVISSYKIQKFYEEKGLQDVAETIPKRFWAFLTEPSVSEKNEKPAENMNFFEKLKDQGNYLVNDYFNDLWKSMKANWEVLGGDGKYSISDDGLVQIVNSQNGSILYSDLSNNRFSEQSNDKNLMQYNSMNPNNLSGSNVNENLPNLNILKIMESFQNPGQSTTINVTIPSGAVNLSVNNKDELNYEEIGNVTARMINNEIRLAMQNME</sequence>
<evidence type="ECO:0000313" key="2">
    <source>
        <dbReference type="EMBL" id="MEF2964915.1"/>
    </source>
</evidence>
<gene>
    <name evidence="2" type="ORF">V3851_03655</name>
</gene>
<feature type="region of interest" description="Disordered" evidence="1">
    <location>
        <begin position="275"/>
        <end position="298"/>
    </location>
</feature>
<proteinExistence type="predicted"/>
<organism evidence="2 3">
    <name type="scientific">Paenibacillus haidiansis</name>
    <dbReference type="NCBI Taxonomy" id="1574488"/>
    <lineage>
        <taxon>Bacteria</taxon>
        <taxon>Bacillati</taxon>
        <taxon>Bacillota</taxon>
        <taxon>Bacilli</taxon>
        <taxon>Bacillales</taxon>
        <taxon>Paenibacillaceae</taxon>
        <taxon>Paenibacillus</taxon>
    </lineage>
</organism>
<dbReference type="EMBL" id="JAZHPZ010000001">
    <property type="protein sequence ID" value="MEF2964915.1"/>
    <property type="molecule type" value="Genomic_DNA"/>
</dbReference>
<evidence type="ECO:0000256" key="1">
    <source>
        <dbReference type="SAM" id="MobiDB-lite"/>
    </source>
</evidence>
<keyword evidence="3" id="KW-1185">Reference proteome</keyword>
<dbReference type="RefSeq" id="WP_331845110.1">
    <property type="nucleotide sequence ID" value="NZ_JAZHPZ010000001.1"/>
</dbReference>
<dbReference type="Proteomes" id="UP001306950">
    <property type="component" value="Unassembled WGS sequence"/>
</dbReference>
<feature type="compositionally biased region" description="Low complexity" evidence="1">
    <location>
        <begin position="275"/>
        <end position="288"/>
    </location>
</feature>
<evidence type="ECO:0000313" key="3">
    <source>
        <dbReference type="Proteomes" id="UP001306950"/>
    </source>
</evidence>
<accession>A0ABU7VMB8</accession>
<reference evidence="2 3" key="1">
    <citation type="submission" date="2024-02" db="EMBL/GenBank/DDBJ databases">
        <title>A nitrogen-fixing paenibacillus bacterium.</title>
        <authorList>
            <person name="Zhang W.L."/>
            <person name="Chen S.F."/>
        </authorList>
    </citation>
    <scope>NUCLEOTIDE SEQUENCE [LARGE SCALE GENOMIC DNA]</scope>
    <source>
        <strain evidence="2 3">M1</strain>
    </source>
</reference>
<protein>
    <submittedName>
        <fullName evidence="2">Uncharacterized protein</fullName>
    </submittedName>
</protein>
<comment type="caution">
    <text evidence="2">The sequence shown here is derived from an EMBL/GenBank/DDBJ whole genome shotgun (WGS) entry which is preliminary data.</text>
</comment>